<dbReference type="PANTHER" id="PTHR16305:SF35">
    <property type="entry name" value="TRANSCRIPTIONAL ACTIVATOR DOMAIN"/>
    <property type="match status" value="1"/>
</dbReference>
<dbReference type="eggNOG" id="COG2909">
    <property type="taxonomic scope" value="Bacteria"/>
</dbReference>
<dbReference type="PANTHER" id="PTHR16305">
    <property type="entry name" value="TESTICULAR SOLUBLE ADENYLYL CYCLASE"/>
    <property type="match status" value="1"/>
</dbReference>
<dbReference type="Pfam" id="PF13191">
    <property type="entry name" value="AAA_16"/>
    <property type="match status" value="1"/>
</dbReference>
<sequence>MLHLSARVLRGACEDLSIAEPLAPLRDLAREADWELPRDISSQGDRLSVFSEALEILTDTEQPTVVVIEDLHWADDATLDFLRFLARRIKDRPVLLLLTVWDDSLESRQHVRRVVGALSPDTITRMVLAPLSKVAVTILSDGAERDGEAVYKVAGGNAFYVTELLRSSNRSLPLTVQDSVLARAEALSPKARQILDAVSIFARQTETRMIEVLCPSATFLVDICVKLGLLEEHGEVLSFRHELARQAIEGELSGATRRELNASILAVLLDQGNVQNAYLLHHAVAAGDKTAIRSLVPQAANDALRLGALR</sequence>
<evidence type="ECO:0000256" key="1">
    <source>
        <dbReference type="ARBA" id="ARBA00022741"/>
    </source>
</evidence>
<dbReference type="GO" id="GO:0005737">
    <property type="term" value="C:cytoplasm"/>
    <property type="evidence" value="ECO:0007669"/>
    <property type="project" value="TreeGrafter"/>
</dbReference>
<dbReference type="GO" id="GO:0005524">
    <property type="term" value="F:ATP binding"/>
    <property type="evidence" value="ECO:0007669"/>
    <property type="project" value="UniProtKB-KW"/>
</dbReference>
<dbReference type="EMBL" id="CP003740">
    <property type="protein sequence ID" value="AGI66756.1"/>
    <property type="molecule type" value="Genomic_DNA"/>
</dbReference>
<proteinExistence type="predicted"/>
<feature type="domain" description="Orc1-like AAA ATPase" evidence="3">
    <location>
        <begin position="8"/>
        <end position="96"/>
    </location>
</feature>
<organism evidence="4 5">
    <name type="scientific">Octadecabacter antarcticus 307</name>
    <dbReference type="NCBI Taxonomy" id="391626"/>
    <lineage>
        <taxon>Bacteria</taxon>
        <taxon>Pseudomonadati</taxon>
        <taxon>Pseudomonadota</taxon>
        <taxon>Alphaproteobacteria</taxon>
        <taxon>Rhodobacterales</taxon>
        <taxon>Roseobacteraceae</taxon>
        <taxon>Octadecabacter</taxon>
    </lineage>
</organism>
<dbReference type="KEGG" id="oat:OAN307_c10440"/>
<accession>M9R8V1</accession>
<evidence type="ECO:0000313" key="4">
    <source>
        <dbReference type="EMBL" id="AGI66756.1"/>
    </source>
</evidence>
<dbReference type="GO" id="GO:0004016">
    <property type="term" value="F:adenylate cyclase activity"/>
    <property type="evidence" value="ECO:0007669"/>
    <property type="project" value="TreeGrafter"/>
</dbReference>
<dbReference type="STRING" id="391626.OAN307_c10440"/>
<dbReference type="Proteomes" id="UP000005307">
    <property type="component" value="Chromosome"/>
</dbReference>
<evidence type="ECO:0000259" key="3">
    <source>
        <dbReference type="Pfam" id="PF13191"/>
    </source>
</evidence>
<reference evidence="4 5" key="1">
    <citation type="journal article" date="2013" name="PLoS ONE">
        <title>Poles Apart: Arctic and Antarctic Octadecabacter strains Share High Genome Plasticity and a New Type of Xanthorhodopsin.</title>
        <authorList>
            <person name="Vollmers J."/>
            <person name="Voget S."/>
            <person name="Dietrich S."/>
            <person name="Gollnow K."/>
            <person name="Smits M."/>
            <person name="Meyer K."/>
            <person name="Brinkhoff T."/>
            <person name="Simon M."/>
            <person name="Daniel R."/>
        </authorList>
    </citation>
    <scope>NUCLEOTIDE SEQUENCE [LARGE SCALE GENOMIC DNA]</scope>
    <source>
        <strain evidence="4 5">307</strain>
    </source>
</reference>
<evidence type="ECO:0000256" key="2">
    <source>
        <dbReference type="ARBA" id="ARBA00022840"/>
    </source>
</evidence>
<name>M9R8V1_9RHOB</name>
<keyword evidence="2" id="KW-0067">ATP-binding</keyword>
<evidence type="ECO:0000313" key="5">
    <source>
        <dbReference type="Proteomes" id="UP000005307"/>
    </source>
</evidence>
<gene>
    <name evidence="4" type="ORF">OAN307_c10440</name>
</gene>
<dbReference type="OrthoDB" id="341967at2"/>
<protein>
    <recommendedName>
        <fullName evidence="3">Orc1-like AAA ATPase domain-containing protein</fullName>
    </recommendedName>
</protein>
<dbReference type="RefSeq" id="WP_015498799.1">
    <property type="nucleotide sequence ID" value="NC_020911.1"/>
</dbReference>
<dbReference type="HOGENOM" id="CLU_896694_0_0_5"/>
<dbReference type="AlphaFoldDB" id="M9R8V1"/>
<keyword evidence="1" id="KW-0547">Nucleotide-binding</keyword>
<dbReference type="InterPro" id="IPR041664">
    <property type="entry name" value="AAA_16"/>
</dbReference>
<keyword evidence="5" id="KW-1185">Reference proteome</keyword>